<protein>
    <submittedName>
        <fullName evidence="1">Uncharacterized protein</fullName>
    </submittedName>
</protein>
<dbReference type="RefSeq" id="XP_004990573.1">
    <property type="nucleotide sequence ID" value="XM_004990516.1"/>
</dbReference>
<gene>
    <name evidence="1" type="ORF">PTSG_08322</name>
</gene>
<organism evidence="2">
    <name type="scientific">Salpingoeca rosetta (strain ATCC 50818 / BSB-021)</name>
    <dbReference type="NCBI Taxonomy" id="946362"/>
    <lineage>
        <taxon>Eukaryota</taxon>
        <taxon>Choanoflagellata</taxon>
        <taxon>Craspedida</taxon>
        <taxon>Salpingoecidae</taxon>
        <taxon>Salpingoeca</taxon>
    </lineage>
</organism>
<dbReference type="InParanoid" id="F2UJD0"/>
<dbReference type="EMBL" id="GL832977">
    <property type="protein sequence ID" value="EGD77229.1"/>
    <property type="molecule type" value="Genomic_DNA"/>
</dbReference>
<reference evidence="1" key="1">
    <citation type="submission" date="2009-08" db="EMBL/GenBank/DDBJ databases">
        <title>Annotation of Salpingoeca rosetta.</title>
        <authorList>
            <consortium name="The Broad Institute Genome Sequencing Platform"/>
            <person name="Russ C."/>
            <person name="Cuomo C."/>
            <person name="Burger G."/>
            <person name="Gray M.W."/>
            <person name="Holland P.W.H."/>
            <person name="King N."/>
            <person name="Lang F.B.F."/>
            <person name="Roger A.J."/>
            <person name="Ruiz-Trillo I."/>
            <person name="Young S.K."/>
            <person name="Zeng Q."/>
            <person name="Gargeya S."/>
            <person name="Alvarado L."/>
            <person name="Berlin A."/>
            <person name="Chapman S.B."/>
            <person name="Chen Z."/>
            <person name="Freedman E."/>
            <person name="Gellesch M."/>
            <person name="Goldberg J."/>
            <person name="Griggs A."/>
            <person name="Gujja S."/>
            <person name="Heilman E."/>
            <person name="Heiman D."/>
            <person name="Howarth C."/>
            <person name="Mehta T."/>
            <person name="Neiman D."/>
            <person name="Pearson M."/>
            <person name="Roberts A."/>
            <person name="Saif S."/>
            <person name="Shea T."/>
            <person name="Shenoy N."/>
            <person name="Sisk P."/>
            <person name="Stolte C."/>
            <person name="Sykes S."/>
            <person name="White J."/>
            <person name="Yandava C."/>
            <person name="Haas B."/>
            <person name="Nusbaum C."/>
            <person name="Birren B."/>
        </authorList>
    </citation>
    <scope>NUCLEOTIDE SEQUENCE [LARGE SCALE GENOMIC DNA]</scope>
    <source>
        <strain evidence="1">ATCC 50818</strain>
    </source>
</reference>
<dbReference type="GeneID" id="16071131"/>
<accession>F2UJD0</accession>
<dbReference type="KEGG" id="sre:PTSG_08322"/>
<sequence>MASRIVCQKPSYVKGVAHALRLLCEANPPLVTRMVVHPMQRSIRVARQFDIRVVGESTHGYRLRAKRDNTLQEVFAVTSVPRNMLQYAVDEVIGKNHLARLQRQPLPSGVTDEQYKEFQAQLRAAHANQQSTA</sequence>
<name>F2UJD0_SALR5</name>
<evidence type="ECO:0000313" key="1">
    <source>
        <dbReference type="EMBL" id="EGD77229.1"/>
    </source>
</evidence>
<evidence type="ECO:0000313" key="2">
    <source>
        <dbReference type="Proteomes" id="UP000007799"/>
    </source>
</evidence>
<proteinExistence type="predicted"/>
<dbReference type="OMA" id="CEANPPL"/>
<dbReference type="AlphaFoldDB" id="F2UJD0"/>
<keyword evidence="2" id="KW-1185">Reference proteome</keyword>
<dbReference type="Proteomes" id="UP000007799">
    <property type="component" value="Unassembled WGS sequence"/>
</dbReference>